<dbReference type="RefSeq" id="WP_115092636.1">
    <property type="nucleotide sequence ID" value="NZ_CP068107.1"/>
</dbReference>
<reference evidence="6 7" key="1">
    <citation type="submission" date="2018-06" db="EMBL/GenBank/DDBJ databases">
        <authorList>
            <consortium name="Pathogen Informatics"/>
            <person name="Doyle S."/>
        </authorList>
    </citation>
    <scope>NUCLEOTIDE SEQUENCE [LARGE SCALE GENOMIC DNA]</scope>
    <source>
        <strain evidence="6 7">NCTC11179</strain>
    </source>
</reference>
<dbReference type="Pfam" id="PF00149">
    <property type="entry name" value="Metallophos"/>
    <property type="match status" value="1"/>
</dbReference>
<keyword evidence="1 4" id="KW-0540">Nuclease</keyword>
<evidence type="ECO:0000256" key="2">
    <source>
        <dbReference type="ARBA" id="ARBA00022801"/>
    </source>
</evidence>
<dbReference type="EMBL" id="UGQL01000002">
    <property type="protein sequence ID" value="STZ70068.1"/>
    <property type="molecule type" value="Genomic_DNA"/>
</dbReference>
<dbReference type="SUPFAM" id="SSF56300">
    <property type="entry name" value="Metallo-dependent phosphatases"/>
    <property type="match status" value="1"/>
</dbReference>
<protein>
    <recommendedName>
        <fullName evidence="4">Nuclease SbcCD subunit D</fullName>
    </recommendedName>
</protein>
<dbReference type="Gene3D" id="3.60.21.10">
    <property type="match status" value="1"/>
</dbReference>
<comment type="function">
    <text evidence="4">SbcCD cleaves DNA hairpin structures. These structures can inhibit DNA replication and are intermediates in certain DNA recombination reactions. The complex acts as a 3'-&gt;5' double strand exonuclease that can open hairpins. It also has a 5' single-strand endonuclease activity.</text>
</comment>
<evidence type="ECO:0000256" key="1">
    <source>
        <dbReference type="ARBA" id="ARBA00022722"/>
    </source>
</evidence>
<evidence type="ECO:0000256" key="4">
    <source>
        <dbReference type="RuleBase" id="RU363069"/>
    </source>
</evidence>
<comment type="subunit">
    <text evidence="4">Heterodimer of SbcC and SbcD.</text>
</comment>
<dbReference type="InterPro" id="IPR050535">
    <property type="entry name" value="DNA_Repair-Maintenance_Comp"/>
</dbReference>
<keyword evidence="3 4" id="KW-0269">Exonuclease</keyword>
<name>A0A378U493_MYROD</name>
<organism evidence="6 7">
    <name type="scientific">Myroides odoratus</name>
    <name type="common">Flavobacterium odoratum</name>
    <dbReference type="NCBI Taxonomy" id="256"/>
    <lineage>
        <taxon>Bacteria</taxon>
        <taxon>Pseudomonadati</taxon>
        <taxon>Bacteroidota</taxon>
        <taxon>Flavobacteriia</taxon>
        <taxon>Flavobacteriales</taxon>
        <taxon>Flavobacteriaceae</taxon>
        <taxon>Myroides</taxon>
    </lineage>
</organism>
<keyword evidence="7" id="KW-1185">Reference proteome</keyword>
<dbReference type="InterPro" id="IPR041796">
    <property type="entry name" value="Mre11_N"/>
</dbReference>
<dbReference type="PANTHER" id="PTHR30337:SF0">
    <property type="entry name" value="NUCLEASE SBCCD SUBUNIT D"/>
    <property type="match status" value="1"/>
</dbReference>
<keyword evidence="2 4" id="KW-0378">Hydrolase</keyword>
<keyword evidence="4" id="KW-0255">Endonuclease</keyword>
<gene>
    <name evidence="4 6" type="primary">sbcD</name>
    <name evidence="6" type="ORF">NCTC11179_03593</name>
</gene>
<dbReference type="InterPro" id="IPR029052">
    <property type="entry name" value="Metallo-depent_PP-like"/>
</dbReference>
<dbReference type="CDD" id="cd00840">
    <property type="entry name" value="MPP_Mre11_N"/>
    <property type="match status" value="1"/>
</dbReference>
<dbReference type="GO" id="GO:0006260">
    <property type="term" value="P:DNA replication"/>
    <property type="evidence" value="ECO:0007669"/>
    <property type="project" value="UniProtKB-KW"/>
</dbReference>
<evidence type="ECO:0000256" key="3">
    <source>
        <dbReference type="ARBA" id="ARBA00022839"/>
    </source>
</evidence>
<sequence>MKVKLLHTADWHLGKRLDNFSRIEEQKEVLDEICQVADEQEADIILIAGDLFDTFNPPIEAEDLFYKTLRRLTRNGQRPVLAIAGNHDSPERIDAPDPLARACGILLVGLPNTVVQPIEENDAFTLTQSVEGFVELKLAHLPFPIRIIHTPYANEVRLKKALNVADKTTALNEVLASNWQTLASEYCDTAGVNLLISHLYMMKKGGEELEEPDGEKPLKIGNADLIYSDSIPTQIQYTALGHLHRAHQIGEVDRPVVYAGSPLCYSFSEAGQEKYTMLVEVEPNQPVTYKKIPLVKGRPLTRKKCYAVDEAVEWLQQNPTHLVELTLVSDTFLQADDIKRIHQAHDGIITIIPVVNLTNQSEENKRKQVNLEQDIQGLFADYFKQKNNGQEPNDEIMDLFNEIIN</sequence>
<dbReference type="PANTHER" id="PTHR30337">
    <property type="entry name" value="COMPONENT OF ATP-DEPENDENT DSDNA EXONUCLEASE"/>
    <property type="match status" value="1"/>
</dbReference>
<dbReference type="GO" id="GO:0006310">
    <property type="term" value="P:DNA recombination"/>
    <property type="evidence" value="ECO:0007669"/>
    <property type="project" value="UniProtKB-KW"/>
</dbReference>
<proteinExistence type="inferred from homology"/>
<evidence type="ECO:0000259" key="5">
    <source>
        <dbReference type="Pfam" id="PF00149"/>
    </source>
</evidence>
<dbReference type="NCBIfam" id="TIGR00619">
    <property type="entry name" value="sbcd"/>
    <property type="match status" value="1"/>
</dbReference>
<evidence type="ECO:0000313" key="6">
    <source>
        <dbReference type="EMBL" id="STZ70068.1"/>
    </source>
</evidence>
<dbReference type="Proteomes" id="UP000255024">
    <property type="component" value="Unassembled WGS sequence"/>
</dbReference>
<dbReference type="AlphaFoldDB" id="A0A378U493"/>
<comment type="similarity">
    <text evidence="4">Belongs to the SbcD family.</text>
</comment>
<dbReference type="InterPro" id="IPR004593">
    <property type="entry name" value="SbcD"/>
</dbReference>
<dbReference type="InterPro" id="IPR004843">
    <property type="entry name" value="Calcineurin-like_PHP"/>
</dbReference>
<evidence type="ECO:0000313" key="7">
    <source>
        <dbReference type="Proteomes" id="UP000255024"/>
    </source>
</evidence>
<dbReference type="GO" id="GO:0008408">
    <property type="term" value="F:3'-5' exonuclease activity"/>
    <property type="evidence" value="ECO:0007669"/>
    <property type="project" value="InterPro"/>
</dbReference>
<dbReference type="GO" id="GO:0004519">
    <property type="term" value="F:endonuclease activity"/>
    <property type="evidence" value="ECO:0007669"/>
    <property type="project" value="UniProtKB-KW"/>
</dbReference>
<accession>A0A378U493</accession>
<feature type="domain" description="Calcineurin-like phosphoesterase" evidence="5">
    <location>
        <begin position="4"/>
        <end position="96"/>
    </location>
</feature>
<keyword evidence="4" id="KW-0235">DNA replication</keyword>
<keyword evidence="4" id="KW-0233">DNA recombination</keyword>